<accession>B3QPL0</accession>
<evidence type="ECO:0000256" key="1">
    <source>
        <dbReference type="ARBA" id="ARBA00004651"/>
    </source>
</evidence>
<feature type="transmembrane region" description="Helical" evidence="6">
    <location>
        <begin position="263"/>
        <end position="282"/>
    </location>
</feature>
<dbReference type="Pfam" id="PF00482">
    <property type="entry name" value="T2SSF"/>
    <property type="match status" value="1"/>
</dbReference>
<evidence type="ECO:0000313" key="9">
    <source>
        <dbReference type="Proteomes" id="UP000008811"/>
    </source>
</evidence>
<dbReference type="HOGENOM" id="CLU_064305_0_1_10"/>
<organism evidence="8 9">
    <name type="scientific">Chlorobaculum parvum (strain DSM 263 / NCIMB 8327)</name>
    <name type="common">Chlorobium vibrioforme subsp. thiosulfatophilum</name>
    <dbReference type="NCBI Taxonomy" id="517417"/>
    <lineage>
        <taxon>Bacteria</taxon>
        <taxon>Pseudomonadati</taxon>
        <taxon>Chlorobiota</taxon>
        <taxon>Chlorobiia</taxon>
        <taxon>Chlorobiales</taxon>
        <taxon>Chlorobiaceae</taxon>
        <taxon>Chlorobaculum</taxon>
    </lineage>
</organism>
<feature type="transmembrane region" description="Helical" evidence="6">
    <location>
        <begin position="93"/>
        <end position="113"/>
    </location>
</feature>
<protein>
    <submittedName>
        <fullName evidence="8">Type II secretion system protein</fullName>
    </submittedName>
</protein>
<evidence type="ECO:0000256" key="3">
    <source>
        <dbReference type="ARBA" id="ARBA00022692"/>
    </source>
</evidence>
<dbReference type="GO" id="GO:0005886">
    <property type="term" value="C:plasma membrane"/>
    <property type="evidence" value="ECO:0007669"/>
    <property type="project" value="UniProtKB-SubCell"/>
</dbReference>
<evidence type="ECO:0000256" key="4">
    <source>
        <dbReference type="ARBA" id="ARBA00022989"/>
    </source>
</evidence>
<dbReference type="AlphaFoldDB" id="B3QPL0"/>
<evidence type="ECO:0000313" key="8">
    <source>
        <dbReference type="EMBL" id="ACF11863.1"/>
    </source>
</evidence>
<keyword evidence="2" id="KW-1003">Cell membrane</keyword>
<feature type="domain" description="Type II secretion system protein GspF" evidence="7">
    <location>
        <begin position="155"/>
        <end position="279"/>
    </location>
</feature>
<dbReference type="Proteomes" id="UP000008811">
    <property type="component" value="Chromosome"/>
</dbReference>
<keyword evidence="5 6" id="KW-0472">Membrane</keyword>
<keyword evidence="9" id="KW-1185">Reference proteome</keyword>
<evidence type="ECO:0000256" key="2">
    <source>
        <dbReference type="ARBA" id="ARBA00022475"/>
    </source>
</evidence>
<dbReference type="RefSeq" id="WP_012502696.1">
    <property type="nucleotide sequence ID" value="NC_011027.1"/>
</dbReference>
<feature type="transmembrane region" description="Helical" evidence="6">
    <location>
        <begin position="294"/>
        <end position="314"/>
    </location>
</feature>
<dbReference type="InterPro" id="IPR018076">
    <property type="entry name" value="T2SS_GspF_dom"/>
</dbReference>
<name>B3QPL0_CHLP8</name>
<dbReference type="STRING" id="517417.Cpar_1465"/>
<dbReference type="PANTHER" id="PTHR35007">
    <property type="entry name" value="INTEGRAL MEMBRANE PROTEIN-RELATED"/>
    <property type="match status" value="1"/>
</dbReference>
<dbReference type="InterPro" id="IPR042094">
    <property type="entry name" value="T2SS_GspF_sf"/>
</dbReference>
<dbReference type="eggNOG" id="COG4965">
    <property type="taxonomic scope" value="Bacteria"/>
</dbReference>
<reference evidence="8" key="1">
    <citation type="submission" date="2008-06" db="EMBL/GenBank/DDBJ databases">
        <title>Complete sequence of Chlorobaculum parvum NCIB 8327.</title>
        <authorList>
            <consortium name="US DOE Joint Genome Institute"/>
            <person name="Lucas S."/>
            <person name="Copeland A."/>
            <person name="Lapidus A."/>
            <person name="Glavina del Rio T."/>
            <person name="Dalin E."/>
            <person name="Tice H."/>
            <person name="Bruce D."/>
            <person name="Goodwin L."/>
            <person name="Pitluck S."/>
            <person name="Schmutz J."/>
            <person name="Larimer F."/>
            <person name="Land M."/>
            <person name="Hauser L."/>
            <person name="Kyrpides N."/>
            <person name="Mikhailova N."/>
            <person name="Zhao F."/>
            <person name="Li T."/>
            <person name="Liu Z."/>
            <person name="Overmann J."/>
            <person name="Bryant D.A."/>
            <person name="Richardson P."/>
        </authorList>
    </citation>
    <scope>NUCLEOTIDE SEQUENCE [LARGE SCALE GENOMIC DNA]</scope>
    <source>
        <strain evidence="8">NCIB 8327</strain>
    </source>
</reference>
<evidence type="ECO:0000259" key="7">
    <source>
        <dbReference type="Pfam" id="PF00482"/>
    </source>
</evidence>
<dbReference type="OrthoDB" id="597333at2"/>
<comment type="subcellular location">
    <subcellularLocation>
        <location evidence="1">Cell membrane</location>
        <topology evidence="1">Multi-pass membrane protein</topology>
    </subcellularLocation>
</comment>
<dbReference type="Gene3D" id="1.20.81.30">
    <property type="entry name" value="Type II secretion system (T2SS), domain F"/>
    <property type="match status" value="1"/>
</dbReference>
<dbReference type="PANTHER" id="PTHR35007:SF1">
    <property type="entry name" value="PILUS ASSEMBLY PROTEIN"/>
    <property type="match status" value="1"/>
</dbReference>
<keyword evidence="4 6" id="KW-1133">Transmembrane helix</keyword>
<evidence type="ECO:0000256" key="5">
    <source>
        <dbReference type="ARBA" id="ARBA00023136"/>
    </source>
</evidence>
<feature type="transmembrane region" description="Helical" evidence="6">
    <location>
        <begin position="119"/>
        <end position="136"/>
    </location>
</feature>
<proteinExistence type="predicted"/>
<evidence type="ECO:0000256" key="6">
    <source>
        <dbReference type="SAM" id="Phobius"/>
    </source>
</evidence>
<keyword evidence="3 6" id="KW-0812">Transmembrane</keyword>
<dbReference type="EMBL" id="CP001099">
    <property type="protein sequence ID" value="ACF11863.1"/>
    <property type="molecule type" value="Genomic_DNA"/>
</dbReference>
<dbReference type="KEGG" id="cpc:Cpar_1465"/>
<sequence>MTTFLISFFAFAAVILIVLFAYGVWVNFFDPSNKAKRKRLKSIKSAVQWGGQSPSIAQINQNDSDLEIWLRSHYRVFVRLENLLHRARSPFSALRLLGIMSAVFILVVMLGLLVHTNPIVLFVLAVAFASSPLLWLSRQANKRRQAFSEKLPEALDYVTRSLRAGHSLTSAIGIVGKEFPGPIGQEFKIVFDEISFGIPFKEAMDRLADRVESVDLNFFVISLEIQHETGGNLTELLEGLAKTIRERFKLRGKVRTLSAEGRISALVLGSMPFILTAILTVINPEYTSVLWSTPQGHTLIMVMAVLMALGFFSLNRISQIKV</sequence>
<gene>
    <name evidence="8" type="ordered locus">Cpar_1465</name>
</gene>
<feature type="transmembrane region" description="Helical" evidence="6">
    <location>
        <begin position="6"/>
        <end position="29"/>
    </location>
</feature>